<dbReference type="OrthoDB" id="4133832at2759"/>
<protein>
    <submittedName>
        <fullName evidence="1">Uncharacterized protein</fullName>
    </submittedName>
</protein>
<keyword evidence="2" id="KW-1185">Reference proteome</keyword>
<name>A0A9W8YC55_9PLEO</name>
<proteinExistence type="predicted"/>
<sequence>MSSLTSDSAIKMVDEQDGAVEGPVQEMEKLGLSDSKARKKGFLDLPGELRNEIYELVTYHRLPFLGFVHLLPLIHSCRQVRKELMPFCFSFCDKQIEFCRVQRFFEVFFLSSIPNFVPKQPEMYKVLACVPIEEEDHTCARRTPDLKWLLEFLIQYPKIPLLFSVSNDFYGGETFFYRLRDTVRSNPAWLKHIQDFESIEMWLEDRHPDRFMGGRVWYLDLVLKPEVAEPWWNDEEERSKQTQELLTELGLYEMCLPDEHSRYKSLVVNVGNGAYCRHSDYYNHHEHYLREHKWNPLGM</sequence>
<dbReference type="Proteomes" id="UP001140560">
    <property type="component" value="Unassembled WGS sequence"/>
</dbReference>
<gene>
    <name evidence="1" type="ORF">N0V83_002769</name>
</gene>
<reference evidence="1" key="1">
    <citation type="submission" date="2022-10" db="EMBL/GenBank/DDBJ databases">
        <title>Tapping the CABI collections for fungal endophytes: first genome assemblies for Collariella, Neodidymelliopsis, Ascochyta clinopodiicola, Didymella pomorum, Didymosphaeria variabile, Neocosmospora piperis and Neocucurbitaria cava.</title>
        <authorList>
            <person name="Hill R."/>
        </authorList>
    </citation>
    <scope>NUCLEOTIDE SEQUENCE</scope>
    <source>
        <strain evidence="1">IMI 356814</strain>
    </source>
</reference>
<evidence type="ECO:0000313" key="2">
    <source>
        <dbReference type="Proteomes" id="UP001140560"/>
    </source>
</evidence>
<organism evidence="1 2">
    <name type="scientific">Neocucurbitaria cava</name>
    <dbReference type="NCBI Taxonomy" id="798079"/>
    <lineage>
        <taxon>Eukaryota</taxon>
        <taxon>Fungi</taxon>
        <taxon>Dikarya</taxon>
        <taxon>Ascomycota</taxon>
        <taxon>Pezizomycotina</taxon>
        <taxon>Dothideomycetes</taxon>
        <taxon>Pleosporomycetidae</taxon>
        <taxon>Pleosporales</taxon>
        <taxon>Pleosporineae</taxon>
        <taxon>Cucurbitariaceae</taxon>
        <taxon>Neocucurbitaria</taxon>
    </lineage>
</organism>
<dbReference type="AlphaFoldDB" id="A0A9W8YC55"/>
<accession>A0A9W8YC55</accession>
<evidence type="ECO:0000313" key="1">
    <source>
        <dbReference type="EMBL" id="KAJ4374030.1"/>
    </source>
</evidence>
<dbReference type="EMBL" id="JAPEUY010000004">
    <property type="protein sequence ID" value="KAJ4374030.1"/>
    <property type="molecule type" value="Genomic_DNA"/>
</dbReference>
<comment type="caution">
    <text evidence="1">The sequence shown here is derived from an EMBL/GenBank/DDBJ whole genome shotgun (WGS) entry which is preliminary data.</text>
</comment>